<evidence type="ECO:0000313" key="11">
    <source>
        <dbReference type="EMBL" id="KXU79922.1"/>
    </source>
</evidence>
<keyword evidence="10" id="KW-0997">Cell inner membrane</keyword>
<dbReference type="InterPro" id="IPR005503">
    <property type="entry name" value="FliL"/>
</dbReference>
<name>A0A175VIW8_AEREN</name>
<dbReference type="GO" id="GO:0009425">
    <property type="term" value="C:bacterial-type flagellum basal body"/>
    <property type="evidence" value="ECO:0007669"/>
    <property type="project" value="InterPro"/>
</dbReference>
<sequence>MRRVMKWLMIVVLAIVLLAALAYGAYLKRDLIAVWLGLEEPKPELSEKPLFKPLDRFVISLEGDSQSHYLVLELALVTHNPAQLEELRMLNPLIRNAMVQYFSHRSNDDVQKELKDITALQTSLLGKLVTTLQSYGYKPYLDEVLITKVLVQ</sequence>
<evidence type="ECO:0000256" key="3">
    <source>
        <dbReference type="ARBA" id="ARBA00008281"/>
    </source>
</evidence>
<dbReference type="GO" id="GO:0006935">
    <property type="term" value="P:chemotaxis"/>
    <property type="evidence" value="ECO:0007669"/>
    <property type="project" value="UniProtKB-KW"/>
</dbReference>
<keyword evidence="4" id="KW-1003">Cell membrane</keyword>
<keyword evidence="5 10" id="KW-0145">Chemotaxis</keyword>
<comment type="similarity">
    <text evidence="3 10">Belongs to the FliL family.</text>
</comment>
<evidence type="ECO:0000256" key="8">
    <source>
        <dbReference type="ARBA" id="ARBA00022989"/>
    </source>
</evidence>
<keyword evidence="9 10" id="KW-0472">Membrane</keyword>
<keyword evidence="7 10" id="KW-0283">Flagellar rotation</keyword>
<accession>A0A175VIW8</accession>
<dbReference type="PANTHER" id="PTHR35091:SF2">
    <property type="entry name" value="FLAGELLAR PROTEIN FLIL"/>
    <property type="match status" value="1"/>
</dbReference>
<dbReference type="Pfam" id="PF03748">
    <property type="entry name" value="FliL"/>
    <property type="match status" value="1"/>
</dbReference>
<evidence type="ECO:0000256" key="2">
    <source>
        <dbReference type="ARBA" id="ARBA00004162"/>
    </source>
</evidence>
<evidence type="ECO:0000256" key="9">
    <source>
        <dbReference type="ARBA" id="ARBA00023136"/>
    </source>
</evidence>
<dbReference type="AlphaFoldDB" id="A0A175VIW8"/>
<dbReference type="EMBL" id="JMGO02000006">
    <property type="protein sequence ID" value="KXU79922.1"/>
    <property type="molecule type" value="Genomic_DNA"/>
</dbReference>
<keyword evidence="6" id="KW-0812">Transmembrane</keyword>
<comment type="subcellular location">
    <subcellularLocation>
        <location evidence="10">Cell inner membrane</location>
    </subcellularLocation>
    <subcellularLocation>
        <location evidence="2">Cell membrane</location>
        <topology evidence="2">Single-pass membrane protein</topology>
    </subcellularLocation>
</comment>
<reference evidence="11 12" key="1">
    <citation type="submission" date="2016-02" db="EMBL/GenBank/DDBJ databases">
        <title>Draft genome sequence of Aeromonas trota strain 1999lcr isolated from cerebrospinal fluid (CSF).</title>
        <authorList>
            <person name="Dallagassa C.B."/>
            <person name="Prediger K.C."/>
            <person name="Weiss V.A."/>
            <person name="Assis F.E."/>
            <person name="Baura V."/>
            <person name="Cruz L.M."/>
            <person name="Souza E.M."/>
            <person name="Pedrosa F.O."/>
            <person name="Fadel-Picheth C.M."/>
        </authorList>
    </citation>
    <scope>NUCLEOTIDE SEQUENCE [LARGE SCALE GENOMIC DNA]</scope>
    <source>
        <strain evidence="11 12">1999lcr</strain>
    </source>
</reference>
<dbReference type="GO" id="GO:0071978">
    <property type="term" value="P:bacterial-type flagellum-dependent swarming motility"/>
    <property type="evidence" value="ECO:0007669"/>
    <property type="project" value="TreeGrafter"/>
</dbReference>
<comment type="function">
    <text evidence="1 10">Controls the rotational direction of flagella during chemotaxis.</text>
</comment>
<evidence type="ECO:0000256" key="7">
    <source>
        <dbReference type="ARBA" id="ARBA00022779"/>
    </source>
</evidence>
<keyword evidence="8" id="KW-1133">Transmembrane helix</keyword>
<organism evidence="11 12">
    <name type="scientific">Aeromonas enteropelogenes</name>
    <name type="common">Aeromonas trota</name>
    <dbReference type="NCBI Taxonomy" id="29489"/>
    <lineage>
        <taxon>Bacteria</taxon>
        <taxon>Pseudomonadati</taxon>
        <taxon>Pseudomonadota</taxon>
        <taxon>Gammaproteobacteria</taxon>
        <taxon>Aeromonadales</taxon>
        <taxon>Aeromonadaceae</taxon>
        <taxon>Aeromonas</taxon>
    </lineage>
</organism>
<evidence type="ECO:0000256" key="4">
    <source>
        <dbReference type="ARBA" id="ARBA00022475"/>
    </source>
</evidence>
<evidence type="ECO:0000256" key="1">
    <source>
        <dbReference type="ARBA" id="ARBA00002254"/>
    </source>
</evidence>
<dbReference type="PANTHER" id="PTHR35091">
    <property type="entry name" value="FLAGELLAR PROTEIN FLIL"/>
    <property type="match status" value="1"/>
</dbReference>
<dbReference type="Proteomes" id="UP000078435">
    <property type="component" value="Unassembled WGS sequence"/>
</dbReference>
<proteinExistence type="inferred from homology"/>
<protein>
    <recommendedName>
        <fullName evidence="10">Flagellar protein FliL</fullName>
    </recommendedName>
</protein>
<gene>
    <name evidence="11" type="ORF">LCR_16750</name>
</gene>
<evidence type="ECO:0000256" key="5">
    <source>
        <dbReference type="ARBA" id="ARBA00022500"/>
    </source>
</evidence>
<dbReference type="GO" id="GO:0005886">
    <property type="term" value="C:plasma membrane"/>
    <property type="evidence" value="ECO:0007669"/>
    <property type="project" value="UniProtKB-SubCell"/>
</dbReference>
<dbReference type="OrthoDB" id="5815057at2"/>
<comment type="caution">
    <text evidence="11">The sequence shown here is derived from an EMBL/GenBank/DDBJ whole genome shotgun (WGS) entry which is preliminary data.</text>
</comment>
<evidence type="ECO:0000256" key="10">
    <source>
        <dbReference type="RuleBase" id="RU364125"/>
    </source>
</evidence>
<evidence type="ECO:0000313" key="12">
    <source>
        <dbReference type="Proteomes" id="UP000078435"/>
    </source>
</evidence>
<evidence type="ECO:0000256" key="6">
    <source>
        <dbReference type="ARBA" id="ARBA00022692"/>
    </source>
</evidence>